<feature type="transmembrane region" description="Helical" evidence="10">
    <location>
        <begin position="114"/>
        <end position="139"/>
    </location>
</feature>
<feature type="transmembrane region" description="Helical" evidence="10">
    <location>
        <begin position="317"/>
        <end position="339"/>
    </location>
</feature>
<feature type="region of interest" description="Disordered" evidence="9">
    <location>
        <begin position="1"/>
        <end position="26"/>
    </location>
</feature>
<keyword evidence="6 10" id="KW-1133">Transmembrane helix</keyword>
<dbReference type="PANTHER" id="PTHR32196">
    <property type="entry name" value="ABC TRANSPORTER PERMEASE PROTEIN YPHD-RELATED-RELATED"/>
    <property type="match status" value="1"/>
</dbReference>
<sequence>MNIKTSPPESSESAPKTGIKALSGGSSTPLSVTLGRFSAIILWVGFTVLFGILRPDTFLSSTTWRLTFSEGVVTAIVALAFLVPLAAGVFDLSVGATMGTGLVLMNWFGINTDLSLWLVALIVLVVCAAIGFCSAVIIVRFKVDSLIATLGVSQVLLAIQLLISDNRQMTGAFDQSWLKLGNGEVLGIPNVVIYLLVLGLVIWFVLEHTPVGRRLFAAGSNPEAARLAGLNVERITYGSLMISGMIGGFAGIVFSMKVGTYNSSVGPGLLFPALAAVFFGASQFSRRPNVWGTLIAYFALAFGVKGLQLTFGPGTFWIQPLFQGAALLIAVALASRVVGQTKRSRKLQREAAAAAAAAGTKSDGATPS</sequence>
<evidence type="ECO:0000256" key="6">
    <source>
        <dbReference type="ARBA" id="ARBA00022989"/>
    </source>
</evidence>
<feature type="transmembrane region" description="Helical" evidence="10">
    <location>
        <begin position="34"/>
        <end position="53"/>
    </location>
</feature>
<keyword evidence="12" id="KW-1185">Reference proteome</keyword>
<evidence type="ECO:0000256" key="7">
    <source>
        <dbReference type="ARBA" id="ARBA00023136"/>
    </source>
</evidence>
<dbReference type="CDD" id="cd06579">
    <property type="entry name" value="TM_PBP1_transp_AraH_like"/>
    <property type="match status" value="1"/>
</dbReference>
<comment type="subcellular location">
    <subcellularLocation>
        <location evidence="1">Cell membrane</location>
        <topology evidence="1">Multi-pass membrane protein</topology>
    </subcellularLocation>
</comment>
<protein>
    <recommendedName>
        <fullName evidence="8">Autoinducer 2 import system permease protein LsrD</fullName>
    </recommendedName>
</protein>
<dbReference type="Proteomes" id="UP000551501">
    <property type="component" value="Unassembled WGS sequence"/>
</dbReference>
<organism evidence="11 12">
    <name type="scientific">Gordonia humi</name>
    <dbReference type="NCBI Taxonomy" id="686429"/>
    <lineage>
        <taxon>Bacteria</taxon>
        <taxon>Bacillati</taxon>
        <taxon>Actinomycetota</taxon>
        <taxon>Actinomycetes</taxon>
        <taxon>Mycobacteriales</taxon>
        <taxon>Gordoniaceae</taxon>
        <taxon>Gordonia</taxon>
    </lineage>
</organism>
<dbReference type="InterPro" id="IPR001851">
    <property type="entry name" value="ABC_transp_permease"/>
</dbReference>
<name>A0A840EVA5_9ACTN</name>
<evidence type="ECO:0000256" key="1">
    <source>
        <dbReference type="ARBA" id="ARBA00004651"/>
    </source>
</evidence>
<feature type="transmembrane region" description="Helical" evidence="10">
    <location>
        <begin position="186"/>
        <end position="206"/>
    </location>
</feature>
<dbReference type="EMBL" id="JACIFP010000001">
    <property type="protein sequence ID" value="MBB4134253.1"/>
    <property type="molecule type" value="Genomic_DNA"/>
</dbReference>
<proteinExistence type="predicted"/>
<keyword evidence="7 10" id="KW-0472">Membrane</keyword>
<feature type="transmembrane region" description="Helical" evidence="10">
    <location>
        <begin position="235"/>
        <end position="254"/>
    </location>
</feature>
<dbReference type="RefSeq" id="WP_183369449.1">
    <property type="nucleotide sequence ID" value="NZ_BAABHL010000128.1"/>
</dbReference>
<evidence type="ECO:0000256" key="3">
    <source>
        <dbReference type="ARBA" id="ARBA00022475"/>
    </source>
</evidence>
<gene>
    <name evidence="11" type="ORF">BKA16_000805</name>
</gene>
<feature type="transmembrane region" description="Helical" evidence="10">
    <location>
        <begin position="73"/>
        <end position="94"/>
    </location>
</feature>
<dbReference type="GO" id="GO:0005886">
    <property type="term" value="C:plasma membrane"/>
    <property type="evidence" value="ECO:0007669"/>
    <property type="project" value="UniProtKB-SubCell"/>
</dbReference>
<evidence type="ECO:0000256" key="10">
    <source>
        <dbReference type="SAM" id="Phobius"/>
    </source>
</evidence>
<evidence type="ECO:0000313" key="11">
    <source>
        <dbReference type="EMBL" id="MBB4134253.1"/>
    </source>
</evidence>
<evidence type="ECO:0000313" key="12">
    <source>
        <dbReference type="Proteomes" id="UP000551501"/>
    </source>
</evidence>
<feature type="transmembrane region" description="Helical" evidence="10">
    <location>
        <begin position="146"/>
        <end position="163"/>
    </location>
</feature>
<feature type="transmembrane region" description="Helical" evidence="10">
    <location>
        <begin position="260"/>
        <end position="279"/>
    </location>
</feature>
<comment type="caution">
    <text evidence="11">The sequence shown here is derived from an EMBL/GenBank/DDBJ whole genome shotgun (WGS) entry which is preliminary data.</text>
</comment>
<evidence type="ECO:0000256" key="4">
    <source>
        <dbReference type="ARBA" id="ARBA00022519"/>
    </source>
</evidence>
<dbReference type="GO" id="GO:0022857">
    <property type="term" value="F:transmembrane transporter activity"/>
    <property type="evidence" value="ECO:0007669"/>
    <property type="project" value="InterPro"/>
</dbReference>
<evidence type="ECO:0000256" key="9">
    <source>
        <dbReference type="SAM" id="MobiDB-lite"/>
    </source>
</evidence>
<dbReference type="AlphaFoldDB" id="A0A840EVA5"/>
<keyword evidence="5 10" id="KW-0812">Transmembrane</keyword>
<feature type="compositionally biased region" description="Polar residues" evidence="9">
    <location>
        <begin position="1"/>
        <end position="14"/>
    </location>
</feature>
<evidence type="ECO:0000256" key="5">
    <source>
        <dbReference type="ARBA" id="ARBA00022692"/>
    </source>
</evidence>
<dbReference type="Pfam" id="PF02653">
    <property type="entry name" value="BPD_transp_2"/>
    <property type="match status" value="1"/>
</dbReference>
<dbReference type="PANTHER" id="PTHR32196:SF71">
    <property type="entry name" value="AUTOINDUCER 2 IMPORT SYSTEM PERMEASE PROTEIN LSRD"/>
    <property type="match status" value="1"/>
</dbReference>
<feature type="transmembrane region" description="Helical" evidence="10">
    <location>
        <begin position="291"/>
        <end position="311"/>
    </location>
</feature>
<reference evidence="11 12" key="1">
    <citation type="submission" date="2020-08" db="EMBL/GenBank/DDBJ databases">
        <title>Sequencing the genomes of 1000 actinobacteria strains.</title>
        <authorList>
            <person name="Klenk H.-P."/>
        </authorList>
    </citation>
    <scope>NUCLEOTIDE SEQUENCE [LARGE SCALE GENOMIC DNA]</scope>
    <source>
        <strain evidence="11 12">DSM 45298</strain>
    </source>
</reference>
<accession>A0A840EVA5</accession>
<evidence type="ECO:0000256" key="8">
    <source>
        <dbReference type="ARBA" id="ARBA00039381"/>
    </source>
</evidence>
<keyword evidence="3" id="KW-1003">Cell membrane</keyword>
<keyword evidence="4" id="KW-0997">Cell inner membrane</keyword>
<evidence type="ECO:0000256" key="2">
    <source>
        <dbReference type="ARBA" id="ARBA00022448"/>
    </source>
</evidence>
<keyword evidence="2" id="KW-0813">Transport</keyword>